<dbReference type="eggNOG" id="COG3279">
    <property type="taxonomic scope" value="Bacteria"/>
</dbReference>
<evidence type="ECO:0000313" key="4">
    <source>
        <dbReference type="EMBL" id="ADF54965.1"/>
    </source>
</evidence>
<dbReference type="GO" id="GO:0003677">
    <property type="term" value="F:DNA binding"/>
    <property type="evidence" value="ECO:0007669"/>
    <property type="project" value="InterPro"/>
</dbReference>
<dbReference type="PROSITE" id="PS50930">
    <property type="entry name" value="HTH_LYTTR"/>
    <property type="match status" value="1"/>
</dbReference>
<accession>D5BEI0</accession>
<dbReference type="Gene3D" id="3.40.50.2300">
    <property type="match status" value="1"/>
</dbReference>
<feature type="modified residue" description="4-aspartylphosphate" evidence="1">
    <location>
        <position position="54"/>
    </location>
</feature>
<name>D5BEI0_ZUNPS</name>
<dbReference type="PANTHER" id="PTHR37299">
    <property type="entry name" value="TRANSCRIPTIONAL REGULATOR-RELATED"/>
    <property type="match status" value="1"/>
</dbReference>
<dbReference type="GO" id="GO:0000156">
    <property type="term" value="F:phosphorelay response regulator activity"/>
    <property type="evidence" value="ECO:0007669"/>
    <property type="project" value="InterPro"/>
</dbReference>
<sequence length="258" mass="29749">MKVVIIEDEDLAAESLESLLLKSKYEITIVARLENIKQAKEWFTNNSCDLIFSDISLGDGESFEIFNALNIQIPIIFTTAFDHFAVQSFQFFAIDYLLKPYNKQKLDKALEKYINFVGSKKESDHVENLLERLKTTLPDLQTPQIQNRFLVSQGEELISIKSEEIAYFMAENKSLFLFTRDNQVYLYDSTILNLEDKLAPKEFFKINRKFIISHNAIKSIVKYSQNRLKIELSPSPGSGGPILISSMTINAFKEWLNH</sequence>
<dbReference type="AlphaFoldDB" id="D5BEI0"/>
<dbReference type="OrthoDB" id="2168082at2"/>
<dbReference type="InterPro" id="IPR001789">
    <property type="entry name" value="Sig_transdc_resp-reg_receiver"/>
</dbReference>
<dbReference type="SMART" id="SM00448">
    <property type="entry name" value="REC"/>
    <property type="match status" value="1"/>
</dbReference>
<evidence type="ECO:0000256" key="1">
    <source>
        <dbReference type="PROSITE-ProRule" id="PRU00169"/>
    </source>
</evidence>
<protein>
    <submittedName>
        <fullName evidence="4">LytTR family two component transcriptional regulator</fullName>
    </submittedName>
</protein>
<dbReference type="PANTHER" id="PTHR37299:SF1">
    <property type="entry name" value="STAGE 0 SPORULATION PROTEIN A HOMOLOG"/>
    <property type="match status" value="1"/>
</dbReference>
<dbReference type="PROSITE" id="PS50110">
    <property type="entry name" value="RESPONSE_REGULATORY"/>
    <property type="match status" value="1"/>
</dbReference>
<feature type="domain" description="HTH LytTR-type" evidence="3">
    <location>
        <begin position="149"/>
        <end position="258"/>
    </location>
</feature>
<dbReference type="Gene3D" id="2.40.50.1020">
    <property type="entry name" value="LytTr DNA-binding domain"/>
    <property type="match status" value="1"/>
</dbReference>
<dbReference type="KEGG" id="zpr:ZPR_4665"/>
<dbReference type="Pfam" id="PF00072">
    <property type="entry name" value="Response_reg"/>
    <property type="match status" value="1"/>
</dbReference>
<gene>
    <name evidence="4" type="ordered locus">ZPR_4665</name>
</gene>
<dbReference type="InterPro" id="IPR007492">
    <property type="entry name" value="LytTR_DNA-bd_dom"/>
</dbReference>
<dbReference type="SMART" id="SM00850">
    <property type="entry name" value="LytTR"/>
    <property type="match status" value="1"/>
</dbReference>
<dbReference type="EMBL" id="CP001650">
    <property type="protein sequence ID" value="ADF54965.1"/>
    <property type="molecule type" value="Genomic_DNA"/>
</dbReference>
<evidence type="ECO:0000259" key="2">
    <source>
        <dbReference type="PROSITE" id="PS50110"/>
    </source>
</evidence>
<dbReference type="InterPro" id="IPR011006">
    <property type="entry name" value="CheY-like_superfamily"/>
</dbReference>
<dbReference type="InterPro" id="IPR046947">
    <property type="entry name" value="LytR-like"/>
</dbReference>
<dbReference type="HOGENOM" id="CLU_000445_14_1_10"/>
<organism evidence="4 5">
    <name type="scientific">Zunongwangia profunda (strain DSM 18752 / CCTCC AB 206139 / SM-A87)</name>
    <name type="common">Wangia profunda</name>
    <dbReference type="NCBI Taxonomy" id="655815"/>
    <lineage>
        <taxon>Bacteria</taxon>
        <taxon>Pseudomonadati</taxon>
        <taxon>Bacteroidota</taxon>
        <taxon>Flavobacteriia</taxon>
        <taxon>Flavobacteriales</taxon>
        <taxon>Flavobacteriaceae</taxon>
        <taxon>Zunongwangia</taxon>
    </lineage>
</organism>
<dbReference type="SUPFAM" id="SSF52172">
    <property type="entry name" value="CheY-like"/>
    <property type="match status" value="1"/>
</dbReference>
<reference evidence="4 5" key="1">
    <citation type="journal article" date="2010" name="BMC Genomics">
        <title>The complete genome of Zunongwangia profunda SM-A87 reveals its adaptation to the deep-sea environment and ecological role in sedimentary organic nitrogen degradation.</title>
        <authorList>
            <person name="Qin Q.L."/>
            <person name="Zhang X.Y."/>
            <person name="Wang X.M."/>
            <person name="Liu G.M."/>
            <person name="Chen X.L."/>
            <person name="Xie B.B."/>
            <person name="Dang H.Y."/>
            <person name="Zhou B.C."/>
            <person name="Yu J."/>
            <person name="Zhang Y.Z."/>
        </authorList>
    </citation>
    <scope>NUCLEOTIDE SEQUENCE [LARGE SCALE GENOMIC DNA]</scope>
    <source>
        <strain evidence="5">DSM 18752 / CCTCC AB 206139 / SM-A87</strain>
    </source>
</reference>
<dbReference type="Proteomes" id="UP000001654">
    <property type="component" value="Chromosome"/>
</dbReference>
<proteinExistence type="predicted"/>
<keyword evidence="1" id="KW-0597">Phosphoprotein</keyword>
<dbReference type="Pfam" id="PF04397">
    <property type="entry name" value="LytTR"/>
    <property type="match status" value="1"/>
</dbReference>
<feature type="domain" description="Response regulatory" evidence="2">
    <location>
        <begin position="2"/>
        <end position="114"/>
    </location>
</feature>
<evidence type="ECO:0000259" key="3">
    <source>
        <dbReference type="PROSITE" id="PS50930"/>
    </source>
</evidence>
<dbReference type="RefSeq" id="WP_013074025.1">
    <property type="nucleotide sequence ID" value="NC_014041.1"/>
</dbReference>
<dbReference type="STRING" id="655815.ZPR_4665"/>
<evidence type="ECO:0000313" key="5">
    <source>
        <dbReference type="Proteomes" id="UP000001654"/>
    </source>
</evidence>
<keyword evidence="5" id="KW-1185">Reference proteome</keyword>